<protein>
    <recommendedName>
        <fullName evidence="1">Amidohydrolase-related domain-containing protein</fullName>
    </recommendedName>
</protein>
<gene>
    <name evidence="2" type="ORF">BC739_004945</name>
</gene>
<proteinExistence type="predicted"/>
<dbReference type="RefSeq" id="WP_025355139.1">
    <property type="nucleotide sequence ID" value="NZ_BAAABQ010000025.1"/>
</dbReference>
<evidence type="ECO:0000313" key="2">
    <source>
        <dbReference type="EMBL" id="MBA8927739.1"/>
    </source>
</evidence>
<dbReference type="InterPro" id="IPR006680">
    <property type="entry name" value="Amidohydro-rel"/>
</dbReference>
<dbReference type="Pfam" id="PF04909">
    <property type="entry name" value="Amidohydro_2"/>
    <property type="match status" value="1"/>
</dbReference>
<evidence type="ECO:0000259" key="1">
    <source>
        <dbReference type="Pfam" id="PF04909"/>
    </source>
</evidence>
<reference evidence="2 3" key="1">
    <citation type="submission" date="2020-08" db="EMBL/GenBank/DDBJ databases">
        <title>Genomic Encyclopedia of Archaeal and Bacterial Type Strains, Phase II (KMG-II): from individual species to whole genera.</title>
        <authorList>
            <person name="Goeker M."/>
        </authorList>
    </citation>
    <scope>NUCLEOTIDE SEQUENCE [LARGE SCALE GENOMIC DNA]</scope>
    <source>
        <strain evidence="2 3">DSM 43850</strain>
    </source>
</reference>
<sequence length="370" mass="39989">MITDDLRLVDQHCHGVVQQDLDRLGFETLLTEGSVPRNPFNSMLGLAVRRWCAPQLDLPPHATAEQYLARREEWGWRRVSAHLLGSAGVGTWLLDTGIGVLTEPTAFAELAGGSAHEVLRLETVAEQVAAAGVSATEFAVAVEEALRERIATGVVGLKSIVAYRTGLELPAEPPAEEEVRAAAGAWLRWGGSRLDSRVLLSWLVHLGARLGAEYGLPLQLHTGFGDEDLRLHRADPALLSDFLAATRSSGVTIALLHCWPFHRNAAYLAHVFPHVLVDVGLAVPYVGDRCGVVLAELLELAPFDSVCFSSDGYGLPELHHLGALLWRRGVGRLIDSWVAEGTMTTADAERVVTGFAAVNVSRVYGLNVVV</sequence>
<dbReference type="Proteomes" id="UP000517916">
    <property type="component" value="Unassembled WGS sequence"/>
</dbReference>
<keyword evidence="3" id="KW-1185">Reference proteome</keyword>
<feature type="domain" description="Amidohydrolase-related" evidence="1">
    <location>
        <begin position="188"/>
        <end position="333"/>
    </location>
</feature>
<dbReference type="EMBL" id="JACJID010000003">
    <property type="protein sequence ID" value="MBA8927739.1"/>
    <property type="molecule type" value="Genomic_DNA"/>
</dbReference>
<name>A0ABR6BLG8_9PSEU</name>
<dbReference type="Gene3D" id="3.20.20.140">
    <property type="entry name" value="Metal-dependent hydrolases"/>
    <property type="match status" value="1"/>
</dbReference>
<dbReference type="SUPFAM" id="SSF51556">
    <property type="entry name" value="Metallo-dependent hydrolases"/>
    <property type="match status" value="1"/>
</dbReference>
<dbReference type="InterPro" id="IPR032466">
    <property type="entry name" value="Metal_Hydrolase"/>
</dbReference>
<evidence type="ECO:0000313" key="3">
    <source>
        <dbReference type="Proteomes" id="UP000517916"/>
    </source>
</evidence>
<comment type="caution">
    <text evidence="2">The sequence shown here is derived from an EMBL/GenBank/DDBJ whole genome shotgun (WGS) entry which is preliminary data.</text>
</comment>
<dbReference type="PANTHER" id="PTHR43383">
    <property type="entry name" value="NODULIN 6"/>
    <property type="match status" value="1"/>
</dbReference>
<dbReference type="PANTHER" id="PTHR43383:SF2">
    <property type="entry name" value="AMIDOHYDROLASE 2 FAMILY PROTEIN"/>
    <property type="match status" value="1"/>
</dbReference>
<accession>A0ABR6BLG8</accession>
<organism evidence="2 3">
    <name type="scientific">Kutzneria viridogrisea</name>
    <dbReference type="NCBI Taxonomy" id="47990"/>
    <lineage>
        <taxon>Bacteria</taxon>
        <taxon>Bacillati</taxon>
        <taxon>Actinomycetota</taxon>
        <taxon>Actinomycetes</taxon>
        <taxon>Pseudonocardiales</taxon>
        <taxon>Pseudonocardiaceae</taxon>
        <taxon>Kutzneria</taxon>
    </lineage>
</organism>